<reference evidence="2 3" key="1">
    <citation type="submission" date="2020-12" db="EMBL/GenBank/DDBJ databases">
        <title>Pseudomonas schmalbachii sp. nov. isolated from millipede gut.</title>
        <authorList>
            <person name="Shelomi M."/>
        </authorList>
    </citation>
    <scope>NUCLEOTIDE SEQUENCE [LARGE SCALE GENOMIC DNA]</scope>
    <source>
        <strain evidence="2 3">Milli4</strain>
    </source>
</reference>
<organism evidence="2 3">
    <name type="scientific">Pseudomonas schmalbachii</name>
    <dbReference type="NCBI Taxonomy" id="2816993"/>
    <lineage>
        <taxon>Bacteria</taxon>
        <taxon>Pseudomonadati</taxon>
        <taxon>Pseudomonadota</taxon>
        <taxon>Gammaproteobacteria</taxon>
        <taxon>Pseudomonadales</taxon>
        <taxon>Pseudomonadaceae</taxon>
        <taxon>Pseudomonas</taxon>
    </lineage>
</organism>
<gene>
    <name evidence="2" type="ORF">JFY56_08660</name>
</gene>
<feature type="transmembrane region" description="Helical" evidence="1">
    <location>
        <begin position="12"/>
        <end position="32"/>
    </location>
</feature>
<dbReference type="Gene3D" id="3.30.700.10">
    <property type="entry name" value="Glycoprotein, Type 4 Pilin"/>
    <property type="match status" value="1"/>
</dbReference>
<keyword evidence="3" id="KW-1185">Reference proteome</keyword>
<keyword evidence="1" id="KW-0472">Membrane</keyword>
<name>A0ABS3TQ48_9PSED</name>
<dbReference type="InterPro" id="IPR031982">
    <property type="entry name" value="PilE-like"/>
</dbReference>
<dbReference type="SUPFAM" id="SSF54523">
    <property type="entry name" value="Pili subunits"/>
    <property type="match status" value="1"/>
</dbReference>
<sequence>MNVVRVRGFTLLEMMIVVVIIGILATIAYPSYQQYVLRANRAEGQAMLNDAAAREERHFAQNNAYVTDPEDIGKLGMRKTTGTAVMSDTDKYSLAVSNPAGSGGYLLTATPQGAQARDTQCGSLTLNAVGERGKTGSAASAAECWR</sequence>
<dbReference type="Proteomes" id="UP000669060">
    <property type="component" value="Unassembled WGS sequence"/>
</dbReference>
<dbReference type="EMBL" id="JAELYA010000002">
    <property type="protein sequence ID" value="MBO3275293.1"/>
    <property type="molecule type" value="Genomic_DNA"/>
</dbReference>
<comment type="caution">
    <text evidence="2">The sequence shown here is derived from an EMBL/GenBank/DDBJ whole genome shotgun (WGS) entry which is preliminary data.</text>
</comment>
<protein>
    <submittedName>
        <fullName evidence="2">Type IV pilin protein</fullName>
    </submittedName>
</protein>
<dbReference type="InterPro" id="IPR045584">
    <property type="entry name" value="Pilin-like"/>
</dbReference>
<dbReference type="Pfam" id="PF16732">
    <property type="entry name" value="ComP_DUS"/>
    <property type="match status" value="1"/>
</dbReference>
<dbReference type="PROSITE" id="PS00409">
    <property type="entry name" value="PROKAR_NTER_METHYL"/>
    <property type="match status" value="1"/>
</dbReference>
<dbReference type="Pfam" id="PF07963">
    <property type="entry name" value="N_methyl"/>
    <property type="match status" value="1"/>
</dbReference>
<dbReference type="InterPro" id="IPR012902">
    <property type="entry name" value="N_methyl_site"/>
</dbReference>
<evidence type="ECO:0000256" key="1">
    <source>
        <dbReference type="SAM" id="Phobius"/>
    </source>
</evidence>
<keyword evidence="1" id="KW-1133">Transmembrane helix</keyword>
<dbReference type="RefSeq" id="WP_208313123.1">
    <property type="nucleotide sequence ID" value="NZ_JAELYA010000002.1"/>
</dbReference>
<keyword evidence="1" id="KW-0812">Transmembrane</keyword>
<dbReference type="NCBIfam" id="TIGR02532">
    <property type="entry name" value="IV_pilin_GFxxxE"/>
    <property type="match status" value="1"/>
</dbReference>
<accession>A0ABS3TQ48</accession>
<evidence type="ECO:0000313" key="2">
    <source>
        <dbReference type="EMBL" id="MBO3275293.1"/>
    </source>
</evidence>
<evidence type="ECO:0000313" key="3">
    <source>
        <dbReference type="Proteomes" id="UP000669060"/>
    </source>
</evidence>
<proteinExistence type="predicted"/>